<dbReference type="InterPro" id="IPR010982">
    <property type="entry name" value="Lambda_DNA-bd_dom_sf"/>
</dbReference>
<protein>
    <submittedName>
        <fullName evidence="2">Transcriptional regulator, XRE family</fullName>
    </submittedName>
</protein>
<dbReference type="Pfam" id="PF01381">
    <property type="entry name" value="HTH_3"/>
    <property type="match status" value="1"/>
</dbReference>
<dbReference type="OrthoDB" id="112701at2"/>
<dbReference type="EMBL" id="CP000360">
    <property type="protein sequence ID" value="ABF41039.1"/>
    <property type="molecule type" value="Genomic_DNA"/>
</dbReference>
<dbReference type="AlphaFoldDB" id="Q1IQ11"/>
<dbReference type="SUPFAM" id="SSF47413">
    <property type="entry name" value="lambda repressor-like DNA-binding domains"/>
    <property type="match status" value="1"/>
</dbReference>
<dbReference type="PROSITE" id="PS50943">
    <property type="entry name" value="HTH_CROC1"/>
    <property type="match status" value="1"/>
</dbReference>
<keyword evidence="3" id="KW-1185">Reference proteome</keyword>
<dbReference type="Gene3D" id="1.10.260.40">
    <property type="entry name" value="lambda repressor-like DNA-binding domains"/>
    <property type="match status" value="1"/>
</dbReference>
<dbReference type="HOGENOM" id="CLU_1119009_0_0_0"/>
<dbReference type="KEGG" id="aba:Acid345_2038"/>
<accession>Q1IQ11</accession>
<dbReference type="GO" id="GO:0003677">
    <property type="term" value="F:DNA binding"/>
    <property type="evidence" value="ECO:0007669"/>
    <property type="project" value="InterPro"/>
</dbReference>
<reference evidence="2 3" key="1">
    <citation type="journal article" date="2009" name="Appl. Environ. Microbiol.">
        <title>Three genomes from the phylum Acidobacteria provide insight into the lifestyles of these microorganisms in soils.</title>
        <authorList>
            <person name="Ward N.L."/>
            <person name="Challacombe J.F."/>
            <person name="Janssen P.H."/>
            <person name="Henrissat B."/>
            <person name="Coutinho P.M."/>
            <person name="Wu M."/>
            <person name="Xie G."/>
            <person name="Haft D.H."/>
            <person name="Sait M."/>
            <person name="Badger J."/>
            <person name="Barabote R.D."/>
            <person name="Bradley B."/>
            <person name="Brettin T.S."/>
            <person name="Brinkac L.M."/>
            <person name="Bruce D."/>
            <person name="Creasy T."/>
            <person name="Daugherty S.C."/>
            <person name="Davidsen T.M."/>
            <person name="DeBoy R.T."/>
            <person name="Detter J.C."/>
            <person name="Dodson R.J."/>
            <person name="Durkin A.S."/>
            <person name="Ganapathy A."/>
            <person name="Gwinn-Giglio M."/>
            <person name="Han C.S."/>
            <person name="Khouri H."/>
            <person name="Kiss H."/>
            <person name="Kothari S.P."/>
            <person name="Madupu R."/>
            <person name="Nelson K.E."/>
            <person name="Nelson W.C."/>
            <person name="Paulsen I."/>
            <person name="Penn K."/>
            <person name="Ren Q."/>
            <person name="Rosovitz M.J."/>
            <person name="Selengut J.D."/>
            <person name="Shrivastava S."/>
            <person name="Sullivan S.A."/>
            <person name="Tapia R."/>
            <person name="Thompson L.S."/>
            <person name="Watkins K.L."/>
            <person name="Yang Q."/>
            <person name="Yu C."/>
            <person name="Zafar N."/>
            <person name="Zhou L."/>
            <person name="Kuske C.R."/>
        </authorList>
    </citation>
    <scope>NUCLEOTIDE SEQUENCE [LARGE SCALE GENOMIC DNA]</scope>
    <source>
        <strain evidence="2 3">Ellin345</strain>
    </source>
</reference>
<dbReference type="Proteomes" id="UP000002432">
    <property type="component" value="Chromosome"/>
</dbReference>
<sequence length="248" mass="28853">MIFITSICNIVASDLFRKDRMSSLGLKTIRKKQGWNQSELARRLGVSQPLVSLLESGERVLTPEHLQKFRQMGFELDAGYLPMRQDFETSKLNYARELANLDYPRFAHLKVGEPTLHPMQLLMRALSQPNLERRVAEALPWLVVRYCKTNWDWHWLRDNAKVRDLQNRLGFTLTLARKVAMQTQFSSVAALLRKQETQLRDSVLARQDTYCYESMTKSERKWLAARRPEDAAAWHVLSDLDANQLAYA</sequence>
<dbReference type="SMART" id="SM00530">
    <property type="entry name" value="HTH_XRE"/>
    <property type="match status" value="1"/>
</dbReference>
<dbReference type="InterPro" id="IPR001387">
    <property type="entry name" value="Cro/C1-type_HTH"/>
</dbReference>
<name>Q1IQ11_KORVE</name>
<feature type="domain" description="HTH cro/C1-type" evidence="1">
    <location>
        <begin position="26"/>
        <end position="81"/>
    </location>
</feature>
<dbReference type="RefSeq" id="WP_011522840.1">
    <property type="nucleotide sequence ID" value="NC_008009.1"/>
</dbReference>
<organism evidence="2 3">
    <name type="scientific">Koribacter versatilis (strain Ellin345)</name>
    <dbReference type="NCBI Taxonomy" id="204669"/>
    <lineage>
        <taxon>Bacteria</taxon>
        <taxon>Pseudomonadati</taxon>
        <taxon>Acidobacteriota</taxon>
        <taxon>Terriglobia</taxon>
        <taxon>Terriglobales</taxon>
        <taxon>Candidatus Korobacteraceae</taxon>
        <taxon>Candidatus Korobacter</taxon>
    </lineage>
</organism>
<gene>
    <name evidence="2" type="ordered locus">Acid345_2038</name>
</gene>
<proteinExistence type="predicted"/>
<dbReference type="STRING" id="204669.Acid345_2038"/>
<evidence type="ECO:0000259" key="1">
    <source>
        <dbReference type="PROSITE" id="PS50943"/>
    </source>
</evidence>
<dbReference type="EnsemblBacteria" id="ABF41039">
    <property type="protein sequence ID" value="ABF41039"/>
    <property type="gene ID" value="Acid345_2038"/>
</dbReference>
<dbReference type="eggNOG" id="COG3620">
    <property type="taxonomic scope" value="Bacteria"/>
</dbReference>
<evidence type="ECO:0000313" key="3">
    <source>
        <dbReference type="Proteomes" id="UP000002432"/>
    </source>
</evidence>
<dbReference type="CDD" id="cd00093">
    <property type="entry name" value="HTH_XRE"/>
    <property type="match status" value="1"/>
</dbReference>
<evidence type="ECO:0000313" key="2">
    <source>
        <dbReference type="EMBL" id="ABF41039.1"/>
    </source>
</evidence>